<protein>
    <recommendedName>
        <fullName evidence="3">DUF1232 domain-containing protein</fullName>
    </recommendedName>
</protein>
<evidence type="ECO:0008006" key="3">
    <source>
        <dbReference type="Google" id="ProtNLM"/>
    </source>
</evidence>
<organism evidence="1 2">
    <name type="scientific">Niveibacterium microcysteis</name>
    <dbReference type="NCBI Taxonomy" id="2811415"/>
    <lineage>
        <taxon>Bacteria</taxon>
        <taxon>Pseudomonadati</taxon>
        <taxon>Pseudomonadota</taxon>
        <taxon>Betaproteobacteria</taxon>
        <taxon>Rhodocyclales</taxon>
        <taxon>Rhodocyclaceae</taxon>
        <taxon>Niveibacterium</taxon>
    </lineage>
</organism>
<proteinExistence type="predicted"/>
<reference evidence="1 2" key="1">
    <citation type="submission" date="2021-02" db="EMBL/GenBank/DDBJ databases">
        <title>Niveibacterium changnyeongensis HC41.</title>
        <authorList>
            <person name="Kang M."/>
        </authorList>
    </citation>
    <scope>NUCLEOTIDE SEQUENCE [LARGE SCALE GENOMIC DNA]</scope>
    <source>
        <strain evidence="1 2">HC41</strain>
    </source>
</reference>
<dbReference type="EMBL" id="CP071060">
    <property type="protein sequence ID" value="QSI75117.1"/>
    <property type="molecule type" value="Genomic_DNA"/>
</dbReference>
<gene>
    <name evidence="1" type="ORF">JY500_11300</name>
</gene>
<evidence type="ECO:0000313" key="1">
    <source>
        <dbReference type="EMBL" id="QSI75117.1"/>
    </source>
</evidence>
<name>A0ABX7M019_9RHOO</name>
<dbReference type="InterPro" id="IPR046119">
    <property type="entry name" value="DUF6116"/>
</dbReference>
<sequence length="76" mass="8662">MAIPGFLLRLLPGALLRFAERLRFPQLFLLTLALFVFDLLIPDFIPFVDELLLALGTLLLGSIRKRREPDAPTTER</sequence>
<accession>A0ABX7M019</accession>
<dbReference type="RefSeq" id="WP_206252400.1">
    <property type="nucleotide sequence ID" value="NZ_CP071060.1"/>
</dbReference>
<evidence type="ECO:0000313" key="2">
    <source>
        <dbReference type="Proteomes" id="UP000663570"/>
    </source>
</evidence>
<dbReference type="Proteomes" id="UP000663570">
    <property type="component" value="Chromosome"/>
</dbReference>
<keyword evidence="2" id="KW-1185">Reference proteome</keyword>
<dbReference type="Pfam" id="PF19611">
    <property type="entry name" value="DUF6116"/>
    <property type="match status" value="1"/>
</dbReference>